<evidence type="ECO:0000313" key="5">
    <source>
        <dbReference type="Proteomes" id="UP001178508"/>
    </source>
</evidence>
<dbReference type="GO" id="GO:0031012">
    <property type="term" value="C:extracellular matrix"/>
    <property type="evidence" value="ECO:0007669"/>
    <property type="project" value="TreeGrafter"/>
</dbReference>
<evidence type="ECO:0000313" key="4">
    <source>
        <dbReference type="EMBL" id="CAJ1052664.1"/>
    </source>
</evidence>
<feature type="chain" id="PRO_5043426846" evidence="2">
    <location>
        <begin position="19"/>
        <end position="468"/>
    </location>
</feature>
<dbReference type="InterPro" id="IPR042235">
    <property type="entry name" value="ZP-C_dom"/>
</dbReference>
<keyword evidence="1" id="KW-1015">Disulfide bond</keyword>
<dbReference type="GO" id="GO:0007339">
    <property type="term" value="P:binding of sperm to zona pellucida"/>
    <property type="evidence" value="ECO:0007669"/>
    <property type="project" value="TreeGrafter"/>
</dbReference>
<dbReference type="Pfam" id="PF00100">
    <property type="entry name" value="Zona_pellucida"/>
    <property type="match status" value="1"/>
</dbReference>
<protein>
    <submittedName>
        <fullName evidence="4">Zona pellucida sperm-binding protein 3</fullName>
    </submittedName>
</protein>
<dbReference type="Gene3D" id="2.60.40.4100">
    <property type="entry name" value="Zona pellucida, ZP-C domain"/>
    <property type="match status" value="1"/>
</dbReference>
<evidence type="ECO:0000256" key="1">
    <source>
        <dbReference type="ARBA" id="ARBA00023157"/>
    </source>
</evidence>
<dbReference type="Proteomes" id="UP001178508">
    <property type="component" value="Chromosome 3"/>
</dbReference>
<keyword evidence="5" id="KW-1185">Reference proteome</keyword>
<dbReference type="GO" id="GO:2000344">
    <property type="term" value="P:positive regulation of acrosome reaction"/>
    <property type="evidence" value="ECO:0007669"/>
    <property type="project" value="TreeGrafter"/>
</dbReference>
<dbReference type="InterPro" id="IPR001507">
    <property type="entry name" value="ZP_dom"/>
</dbReference>
<dbReference type="AlphaFoldDB" id="A0AAV1EVI2"/>
<sequence length="468" mass="52558">MALMHAGLLLLLFCSAHSNQFRGAPGHGLFVEDPELEWERMETVIGEANTEAPEPDAKFWRSSSSYGSSQTAAKKVPEYVIVPASKIQKEAFKPEKGARPLPNSVKELLLSSTATAKASGKAARPKMIEILCHVDRMYVRIRREIFKTKDAYKDLKLGSCPVNQGTKVHYFFLYLLSSDCGFKKESNTDDVSIRNVLHYKPSTPVIREMPFDIPLQCKFPRFFHSYKVGFYPKLRGGTVFKALQPKSDYTLTPQDASGNEITGAKTYTLGQPMYFEAKKPSGREKSGDQRIYVKKCFMTAAKDPNSSPKYTVIDNQGCMIDSKLTDQSKFLTGNSKTMQKFSIGALVFKDSVSSSSSSQQLYMHCEISMGKLTPTTSSKACSYDATSKKWKELYGEDSICTCCESTCSATSPKASRNLVSSHSWKVDLSSKDKDIEFEPLMKMADSFDLEDPEMEEHKDFLNYWDNDY</sequence>
<evidence type="ECO:0000256" key="2">
    <source>
        <dbReference type="SAM" id="SignalP"/>
    </source>
</evidence>
<dbReference type="Gene3D" id="2.60.40.3210">
    <property type="entry name" value="Zona pellucida, ZP-N domain"/>
    <property type="match status" value="1"/>
</dbReference>
<name>A0AAV1EVI2_XYRNO</name>
<dbReference type="GO" id="GO:0032190">
    <property type="term" value="F:acrosin binding"/>
    <property type="evidence" value="ECO:0007669"/>
    <property type="project" value="TreeGrafter"/>
</dbReference>
<dbReference type="InterPro" id="IPR055355">
    <property type="entry name" value="ZP-C"/>
</dbReference>
<dbReference type="PANTHER" id="PTHR11576:SF26">
    <property type="entry name" value="ZONA PELLUCIDA GLYCOPROTEIN 3D TANDEM DUPLICATE 2"/>
    <property type="match status" value="1"/>
</dbReference>
<dbReference type="PANTHER" id="PTHR11576">
    <property type="entry name" value="ZONA PELLUCIDA SPERM-BINDING PROTEIN 3"/>
    <property type="match status" value="1"/>
</dbReference>
<reference evidence="4" key="1">
    <citation type="submission" date="2023-08" db="EMBL/GenBank/DDBJ databases">
        <authorList>
            <person name="Alioto T."/>
            <person name="Alioto T."/>
            <person name="Gomez Garrido J."/>
        </authorList>
    </citation>
    <scope>NUCLEOTIDE SEQUENCE</scope>
</reference>
<dbReference type="FunFam" id="2.60.40.4100:FF:000002">
    <property type="entry name" value="Zona pellucida sperm-binding protein 3"/>
    <property type="match status" value="1"/>
</dbReference>
<dbReference type="PROSITE" id="PS51034">
    <property type="entry name" value="ZP_2"/>
    <property type="match status" value="1"/>
</dbReference>
<feature type="domain" description="ZP" evidence="3">
    <location>
        <begin position="131"/>
        <end position="388"/>
    </location>
</feature>
<accession>A0AAV1EVI2</accession>
<dbReference type="SMART" id="SM00241">
    <property type="entry name" value="ZP"/>
    <property type="match status" value="1"/>
</dbReference>
<gene>
    <name evidence="4" type="ORF">XNOV1_A007509</name>
</gene>
<dbReference type="EMBL" id="OY660866">
    <property type="protein sequence ID" value="CAJ1052664.1"/>
    <property type="molecule type" value="Genomic_DNA"/>
</dbReference>
<feature type="signal peptide" evidence="2">
    <location>
        <begin position="1"/>
        <end position="18"/>
    </location>
</feature>
<keyword evidence="2" id="KW-0732">Signal</keyword>
<evidence type="ECO:0000259" key="3">
    <source>
        <dbReference type="PROSITE" id="PS51034"/>
    </source>
</evidence>
<organism evidence="4 5">
    <name type="scientific">Xyrichtys novacula</name>
    <name type="common">Pearly razorfish</name>
    <name type="synonym">Hemipteronotus novacula</name>
    <dbReference type="NCBI Taxonomy" id="13765"/>
    <lineage>
        <taxon>Eukaryota</taxon>
        <taxon>Metazoa</taxon>
        <taxon>Chordata</taxon>
        <taxon>Craniata</taxon>
        <taxon>Vertebrata</taxon>
        <taxon>Euteleostomi</taxon>
        <taxon>Actinopterygii</taxon>
        <taxon>Neopterygii</taxon>
        <taxon>Teleostei</taxon>
        <taxon>Neoteleostei</taxon>
        <taxon>Acanthomorphata</taxon>
        <taxon>Eupercaria</taxon>
        <taxon>Labriformes</taxon>
        <taxon>Labridae</taxon>
        <taxon>Xyrichtys</taxon>
    </lineage>
</organism>
<proteinExistence type="predicted"/>
<dbReference type="GO" id="GO:0035803">
    <property type="term" value="P:egg coat formation"/>
    <property type="evidence" value="ECO:0007669"/>
    <property type="project" value="TreeGrafter"/>
</dbReference>